<dbReference type="Proteomes" id="UP000031643">
    <property type="component" value="Chromosome"/>
</dbReference>
<feature type="region of interest" description="Disordered" evidence="1">
    <location>
        <begin position="258"/>
        <end position="278"/>
    </location>
</feature>
<sequence length="405" mass="42149">MVLPLTSRAFPQPATGQYKRFFADKSAELVPRFATIIDSKSRAPHRPGHKVYLLLAVIVLLLLFAASYGGPGTWVSLASSTLSVLLVAGVAFIANAGTAGPFFNALAAQSPVFFKAGMRDLAFAATSTAASFAEGRQRAAAESTAAPSAPPTPLAADARNPDDGNWLDLSWFAPTDWVFAAVDWLDPAGWFEAQDQRAPEVHIRVGEDAAGTAPATPQTQAPQTVPQAPMPTVRSMMQPRDEAAQTPAADAPSYRIVTAPSDDTAPVTGSLPDNPSTPVKWLAGARAPAGMEGVLLTGRNVSTQPLDDIQATLKPDSAATPAGLNDVRLSLRVEGPEGMAVSGTSVPPGARFHLQAAGLSNDAARELGAAIVSFAYSQAGRRRTSIMYLKQTALGGDLGGGAEPQ</sequence>
<accession>A0A0A8K4H2</accession>
<proteinExistence type="predicted"/>
<name>A0A0A8K4H2_9HYPH</name>
<feature type="region of interest" description="Disordered" evidence="1">
    <location>
        <begin position="136"/>
        <end position="160"/>
    </location>
</feature>
<organism evidence="3 4">
    <name type="scientific">Methyloceanibacter caenitepidi</name>
    <dbReference type="NCBI Taxonomy" id="1384459"/>
    <lineage>
        <taxon>Bacteria</taxon>
        <taxon>Pseudomonadati</taxon>
        <taxon>Pseudomonadota</taxon>
        <taxon>Alphaproteobacteria</taxon>
        <taxon>Hyphomicrobiales</taxon>
        <taxon>Hyphomicrobiaceae</taxon>
        <taxon>Methyloceanibacter</taxon>
    </lineage>
</organism>
<dbReference type="EMBL" id="AP014648">
    <property type="protein sequence ID" value="BAQ17711.1"/>
    <property type="molecule type" value="Genomic_DNA"/>
</dbReference>
<feature type="region of interest" description="Disordered" evidence="1">
    <location>
        <begin position="210"/>
        <end position="231"/>
    </location>
</feature>
<keyword evidence="2" id="KW-0472">Membrane</keyword>
<evidence type="ECO:0000256" key="2">
    <source>
        <dbReference type="SAM" id="Phobius"/>
    </source>
</evidence>
<keyword evidence="2" id="KW-1133">Transmembrane helix</keyword>
<evidence type="ECO:0000313" key="3">
    <source>
        <dbReference type="EMBL" id="BAQ17711.1"/>
    </source>
</evidence>
<gene>
    <name evidence="3" type="ORF">GL4_2270</name>
</gene>
<evidence type="ECO:0000256" key="1">
    <source>
        <dbReference type="SAM" id="MobiDB-lite"/>
    </source>
</evidence>
<dbReference type="AlphaFoldDB" id="A0A0A8K4H2"/>
<reference evidence="3 4" key="1">
    <citation type="submission" date="2014-09" db="EMBL/GenBank/DDBJ databases">
        <title>Genome sequencing of Methyloceanibacter caenitepidi Gela4.</title>
        <authorList>
            <person name="Takeuchi M."/>
            <person name="Susumu S."/>
            <person name="Kamagata Y."/>
            <person name="Oshima K."/>
            <person name="Hattori M."/>
            <person name="Iwasaki W."/>
        </authorList>
    </citation>
    <scope>NUCLEOTIDE SEQUENCE [LARGE SCALE GENOMIC DNA]</scope>
    <source>
        <strain evidence="3 4">Gela4</strain>
    </source>
</reference>
<evidence type="ECO:0000313" key="4">
    <source>
        <dbReference type="Proteomes" id="UP000031643"/>
    </source>
</evidence>
<keyword evidence="4" id="KW-1185">Reference proteome</keyword>
<dbReference type="HOGENOM" id="CLU_679361_0_0_5"/>
<feature type="transmembrane region" description="Helical" evidence="2">
    <location>
        <begin position="51"/>
        <end position="68"/>
    </location>
</feature>
<dbReference type="KEGG" id="mcg:GL4_2270"/>
<keyword evidence="2" id="KW-0812">Transmembrane</keyword>
<protein>
    <submittedName>
        <fullName evidence="3">Uncharacterized protein</fullName>
    </submittedName>
</protein>